<evidence type="ECO:0000313" key="2">
    <source>
        <dbReference type="Proteomes" id="UP000028760"/>
    </source>
</evidence>
<reference evidence="1" key="3">
    <citation type="submission" date="2025-09" db="UniProtKB">
        <authorList>
            <consortium name="Ensembl"/>
        </authorList>
    </citation>
    <scope>IDENTIFICATION</scope>
</reference>
<dbReference type="Proteomes" id="UP000028760">
    <property type="component" value="Unassembled WGS sequence"/>
</dbReference>
<dbReference type="InterPro" id="IPR001969">
    <property type="entry name" value="Aspartic_peptidase_AS"/>
</dbReference>
<dbReference type="PANTHER" id="PTHR37984">
    <property type="entry name" value="PROTEIN CBG26694"/>
    <property type="match status" value="1"/>
</dbReference>
<keyword evidence="2" id="KW-1185">Reference proteome</keyword>
<dbReference type="GO" id="GO:0006508">
    <property type="term" value="P:proteolysis"/>
    <property type="evidence" value="ECO:0007669"/>
    <property type="project" value="InterPro"/>
</dbReference>
<name>A0A096M9H1_POEFO</name>
<evidence type="ECO:0000313" key="1">
    <source>
        <dbReference type="Ensembl" id="ENSPFOP00000028062.1"/>
    </source>
</evidence>
<dbReference type="STRING" id="48698.ENSPFOP00000028062"/>
<dbReference type="AlphaFoldDB" id="A0A096M9H1"/>
<dbReference type="Ensembl" id="ENSPFOT00000031973.1">
    <property type="protein sequence ID" value="ENSPFOP00000028062.1"/>
    <property type="gene ID" value="ENSPFOG00000023574.1"/>
</dbReference>
<protein>
    <recommendedName>
        <fullName evidence="3">Retrotransposon gag domain-containing protein</fullName>
    </recommendedName>
</protein>
<dbReference type="PROSITE" id="PS00141">
    <property type="entry name" value="ASP_PROTEASE"/>
    <property type="match status" value="1"/>
</dbReference>
<dbReference type="InterPro" id="IPR050951">
    <property type="entry name" value="Retrovirus_Pol_polyprotein"/>
</dbReference>
<dbReference type="GO" id="GO:0004190">
    <property type="term" value="F:aspartic-type endopeptidase activity"/>
    <property type="evidence" value="ECO:0007669"/>
    <property type="project" value="InterPro"/>
</dbReference>
<dbReference type="EMBL" id="AYCK01021874">
    <property type="status" value="NOT_ANNOTATED_CDS"/>
    <property type="molecule type" value="Genomic_DNA"/>
</dbReference>
<dbReference type="GeneTree" id="ENSGT01030000235011"/>
<accession>A0A096M9H1</accession>
<reference evidence="2" key="1">
    <citation type="submission" date="2013-10" db="EMBL/GenBank/DDBJ databases">
        <authorList>
            <person name="Schartl M."/>
            <person name="Warren W."/>
        </authorList>
    </citation>
    <scope>NUCLEOTIDE SEQUENCE [LARGE SCALE GENOMIC DNA]</scope>
    <source>
        <strain evidence="2">female</strain>
    </source>
</reference>
<dbReference type="OMA" id="HIERACF"/>
<dbReference type="eggNOG" id="ENOG502SRFS">
    <property type="taxonomic scope" value="Eukaryota"/>
</dbReference>
<evidence type="ECO:0008006" key="3">
    <source>
        <dbReference type="Google" id="ProtNLM"/>
    </source>
</evidence>
<organism evidence="1 2">
    <name type="scientific">Poecilia formosa</name>
    <name type="common">Amazon molly</name>
    <name type="synonym">Limia formosa</name>
    <dbReference type="NCBI Taxonomy" id="48698"/>
    <lineage>
        <taxon>Eukaryota</taxon>
        <taxon>Metazoa</taxon>
        <taxon>Chordata</taxon>
        <taxon>Craniata</taxon>
        <taxon>Vertebrata</taxon>
        <taxon>Euteleostomi</taxon>
        <taxon>Actinopterygii</taxon>
        <taxon>Neopterygii</taxon>
        <taxon>Teleostei</taxon>
        <taxon>Neoteleostei</taxon>
        <taxon>Acanthomorphata</taxon>
        <taxon>Ovalentaria</taxon>
        <taxon>Atherinomorphae</taxon>
        <taxon>Cyprinodontiformes</taxon>
        <taxon>Poeciliidae</taxon>
        <taxon>Poeciliinae</taxon>
        <taxon>Poecilia</taxon>
    </lineage>
</organism>
<reference evidence="1" key="2">
    <citation type="submission" date="2025-08" db="UniProtKB">
        <authorList>
            <consortium name="Ensembl"/>
        </authorList>
    </citation>
    <scope>IDENTIFICATION</scope>
</reference>
<sequence>DTFSSAVDALEKHFTPKVNIVVERHAFRKRTQSPHETVEQYVTALRDLASKCDFDDKTEEMIRDQLVEHIFNSRIRERLLLEPDLTLDKAVTLAAQMESAAYQAKALTANSDGHVQAIQSRSYSATKNNNSVLRPTKAPSATSTSAKSCFRHQKPYSVTLKLTVDTGSAVSILPQQTYKEHFSGTPLRPPDLRLVTYTKKTIPVLGCLQVEGTPLLGQNLMEALHICITGNAVLPPCTAPAAPVMTTDASPASLASAAAADIGCVKSFVHKVRLDPTVKPVRQKLRRLPFAVRAPVSAELNRLLKAGVIERIDASPWVSPIVVTGRKTGEVG</sequence>
<dbReference type="InterPro" id="IPR043502">
    <property type="entry name" value="DNA/RNA_pol_sf"/>
</dbReference>
<dbReference type="EMBL" id="AYCK01021875">
    <property type="status" value="NOT_ANNOTATED_CDS"/>
    <property type="molecule type" value="Genomic_DNA"/>
</dbReference>
<dbReference type="Gene3D" id="3.10.10.10">
    <property type="entry name" value="HIV Type 1 Reverse Transcriptase, subunit A, domain 1"/>
    <property type="match status" value="1"/>
</dbReference>
<proteinExistence type="predicted"/>
<dbReference type="PANTHER" id="PTHR37984:SF15">
    <property type="entry name" value="INTEGRASE CATALYTIC DOMAIN-CONTAINING PROTEIN"/>
    <property type="match status" value="1"/>
</dbReference>
<dbReference type="SUPFAM" id="SSF56672">
    <property type="entry name" value="DNA/RNA polymerases"/>
    <property type="match status" value="1"/>
</dbReference>